<proteinExistence type="predicted"/>
<comment type="caution">
    <text evidence="1">The sequence shown here is derived from an EMBL/GenBank/DDBJ whole genome shotgun (WGS) entry which is preliminary data.</text>
</comment>
<dbReference type="InterPro" id="IPR046955">
    <property type="entry name" value="PHR1-like"/>
</dbReference>
<dbReference type="PANTHER" id="PTHR31499">
    <property type="entry name" value="MYB FAMILY TRANSCRIPTION FACTOR PHL11"/>
    <property type="match status" value="1"/>
</dbReference>
<protein>
    <submittedName>
        <fullName evidence="1">Uncharacterized protein</fullName>
    </submittedName>
</protein>
<dbReference type="PANTHER" id="PTHR31499:SF23">
    <property type="entry name" value="MYB FAMILY TRANSCRIPTION FACTOR PHL11"/>
    <property type="match status" value="1"/>
</dbReference>
<accession>A0AAP0R242</accession>
<dbReference type="GO" id="GO:0003700">
    <property type="term" value="F:DNA-binding transcription factor activity"/>
    <property type="evidence" value="ECO:0007669"/>
    <property type="project" value="InterPro"/>
</dbReference>
<dbReference type="AlphaFoldDB" id="A0AAP0R242"/>
<reference evidence="1 2" key="1">
    <citation type="journal article" date="2024" name="Plant J.">
        <title>Genome sequences and population genomics reveal climatic adaptation and genomic divergence between two closely related sweetgum species.</title>
        <authorList>
            <person name="Xu W.Q."/>
            <person name="Ren C.Q."/>
            <person name="Zhang X.Y."/>
            <person name="Comes H.P."/>
            <person name="Liu X.H."/>
            <person name="Li Y.G."/>
            <person name="Kettle C.J."/>
            <person name="Jalonen R."/>
            <person name="Gaisberger H."/>
            <person name="Ma Y.Z."/>
            <person name="Qiu Y.X."/>
        </authorList>
    </citation>
    <scope>NUCLEOTIDE SEQUENCE [LARGE SCALE GENOMIC DNA]</scope>
    <source>
        <strain evidence="1">Hangzhou</strain>
    </source>
</reference>
<keyword evidence="2" id="KW-1185">Reference proteome</keyword>
<evidence type="ECO:0000313" key="2">
    <source>
        <dbReference type="Proteomes" id="UP001415857"/>
    </source>
</evidence>
<name>A0AAP0R242_LIQFO</name>
<organism evidence="1 2">
    <name type="scientific">Liquidambar formosana</name>
    <name type="common">Formosan gum</name>
    <dbReference type="NCBI Taxonomy" id="63359"/>
    <lineage>
        <taxon>Eukaryota</taxon>
        <taxon>Viridiplantae</taxon>
        <taxon>Streptophyta</taxon>
        <taxon>Embryophyta</taxon>
        <taxon>Tracheophyta</taxon>
        <taxon>Spermatophyta</taxon>
        <taxon>Magnoliopsida</taxon>
        <taxon>eudicotyledons</taxon>
        <taxon>Gunneridae</taxon>
        <taxon>Pentapetalae</taxon>
        <taxon>Saxifragales</taxon>
        <taxon>Altingiaceae</taxon>
        <taxon>Liquidambar</taxon>
    </lineage>
</organism>
<dbReference type="Proteomes" id="UP001415857">
    <property type="component" value="Unassembled WGS sequence"/>
</dbReference>
<evidence type="ECO:0000313" key="1">
    <source>
        <dbReference type="EMBL" id="KAK9265859.1"/>
    </source>
</evidence>
<dbReference type="Gene3D" id="1.10.10.60">
    <property type="entry name" value="Homeodomain-like"/>
    <property type="match status" value="1"/>
</dbReference>
<dbReference type="EMBL" id="JBBPBK010000293">
    <property type="protein sequence ID" value="KAK9265859.1"/>
    <property type="molecule type" value="Genomic_DNA"/>
</dbReference>
<gene>
    <name evidence="1" type="ORF">L1049_021619</name>
</gene>
<sequence length="200" mass="22685">MTRDPKPRPSWTVDLHDRFVDAVTKLGGPDCDSYLHHCAHSSGTSIISSRGSSEQGEIPHAEALRNQIEVQKKLQERLEAQILLHVGTKEVTDENRGTRELQCGARRIRSWNEQWWCVQDLMHEGGWFLFVFSSVFLTNYSCLVGEKMMETKRLLRRKHDLGFRSGGGPLGYDQYLLLILDSAFFSVVAIAAITHDVGEL</sequence>